<organism evidence="2 3">
    <name type="scientific">Segatella copri</name>
    <dbReference type="NCBI Taxonomy" id="165179"/>
    <lineage>
        <taxon>Bacteria</taxon>
        <taxon>Pseudomonadati</taxon>
        <taxon>Bacteroidota</taxon>
        <taxon>Bacteroidia</taxon>
        <taxon>Bacteroidales</taxon>
        <taxon>Prevotellaceae</taxon>
        <taxon>Segatella</taxon>
    </lineage>
</organism>
<evidence type="ECO:0000313" key="2">
    <source>
        <dbReference type="EMBL" id="MQN89592.1"/>
    </source>
</evidence>
<sequence>MNKKDIINSMMPEAQYGTYKKEDTGIQDSQPATTLTLQPLQSLQGLQNVQSVQSTQAVQAPTLTPLDQWHDNYEVMEMFHISQRTLQTLRSNGKLPFAKMGGRCYYKESDLQQLLEESYRDSRVKPMPKDKVMPKVEQPAKEGGTPCQ</sequence>
<dbReference type="RefSeq" id="WP_153083752.1">
    <property type="nucleotide sequence ID" value="NZ_JAPDVE010000001.1"/>
</dbReference>
<feature type="compositionally biased region" description="Basic and acidic residues" evidence="1">
    <location>
        <begin position="118"/>
        <end position="140"/>
    </location>
</feature>
<dbReference type="PANTHER" id="PTHR34585:SF22">
    <property type="entry name" value="HELIX-TURN-HELIX DOMAIN-CONTAINING PROTEIN"/>
    <property type="match status" value="1"/>
</dbReference>
<accession>A0A5P0WX28</accession>
<dbReference type="InterPro" id="IPR041657">
    <property type="entry name" value="HTH_17"/>
</dbReference>
<comment type="caution">
    <text evidence="2">The sequence shown here is derived from an EMBL/GenBank/DDBJ whole genome shotgun (WGS) entry which is preliminary data.</text>
</comment>
<dbReference type="Proteomes" id="UP000420635">
    <property type="component" value="Unassembled WGS sequence"/>
</dbReference>
<gene>
    <name evidence="2" type="ORF">F7D59_06945</name>
</gene>
<proteinExistence type="predicted"/>
<dbReference type="EMBL" id="VZBQ01000080">
    <property type="protein sequence ID" value="MQN89592.1"/>
    <property type="molecule type" value="Genomic_DNA"/>
</dbReference>
<dbReference type="Pfam" id="PF12728">
    <property type="entry name" value="HTH_17"/>
    <property type="match status" value="1"/>
</dbReference>
<dbReference type="PANTHER" id="PTHR34585">
    <property type="match status" value="1"/>
</dbReference>
<evidence type="ECO:0000313" key="3">
    <source>
        <dbReference type="Proteomes" id="UP000420635"/>
    </source>
</evidence>
<dbReference type="AlphaFoldDB" id="A0A5P0WX28"/>
<protein>
    <submittedName>
        <fullName evidence="2">Helix-turn-helix domain-containing protein</fullName>
    </submittedName>
</protein>
<name>A0A5P0WX28_9BACT</name>
<dbReference type="SUPFAM" id="SSF46955">
    <property type="entry name" value="Putative DNA-binding domain"/>
    <property type="match status" value="1"/>
</dbReference>
<dbReference type="InterPro" id="IPR009061">
    <property type="entry name" value="DNA-bd_dom_put_sf"/>
</dbReference>
<reference evidence="3" key="1">
    <citation type="submission" date="2019-09" db="EMBL/GenBank/DDBJ databases">
        <title>Distinct polysaccharide growth profiles of human intestinal Prevotella copri isolates.</title>
        <authorList>
            <person name="Fehlner-Peach H."/>
            <person name="Magnabosco C."/>
            <person name="Raghavan V."/>
            <person name="Scher J.U."/>
            <person name="Tett A."/>
            <person name="Cox L.M."/>
            <person name="Gottsegen C."/>
            <person name="Watters A."/>
            <person name="Wiltshire- Gordon J.D."/>
            <person name="Segata N."/>
            <person name="Bonneau R."/>
            <person name="Littman D.R."/>
        </authorList>
    </citation>
    <scope>NUCLEOTIDE SEQUENCE [LARGE SCALE GENOMIC DNA]</scope>
    <source>
        <strain evidence="3">iP54</strain>
    </source>
</reference>
<feature type="region of interest" description="Disordered" evidence="1">
    <location>
        <begin position="118"/>
        <end position="148"/>
    </location>
</feature>
<evidence type="ECO:0000256" key="1">
    <source>
        <dbReference type="SAM" id="MobiDB-lite"/>
    </source>
</evidence>